<evidence type="ECO:0000256" key="4">
    <source>
        <dbReference type="ARBA" id="ARBA00022857"/>
    </source>
</evidence>
<comment type="similarity">
    <text evidence="1">Belongs to the FMO family.</text>
</comment>
<sequence>MRVTGIKLVALDPSKIRRVAVIGAGPVGSGLTKALLNEKHFDEVKVYEKRSTFGGLWNYTKPSLKQANATSCPEVPCENPRVRLQPQNGGSDASSPLFQTAVYKYLDTNVPKILMEYKGHKFPPGTPLFPLREQVLDYIVKYSKPIEKYVSFNSEVVKVSYDDETSKYLVKTLNLLNNNVTEEKFDAVSVATGFYDLPFIPSRPGLKEWHVAYPSSVSHAKDFDCPEDFKDVQGEILIVGNSASASDLAFELALHLQRPVYKSKRSENKLPAPFDPNIKDVPDIKQFNPETKTVSFVDGTELKNVEKVIFCTGYLKSLPFLPTKDEPGVGNSILSGLIGDGRRVQNLYNHILPISLPTFGIIGLPRFVLPTRLSETQGAWLSRVWSGRIQLPSEEIQQKYHDWFVEQSGEGNKHHDLNFPWDVQYSQRLNREIRHAGNGGYFGVEWRGDQIKARSSIKALKEGYTAHFKATGKRAESIEELIESGYFKWPEDAKSCVQVPTFVP</sequence>
<keyword evidence="3" id="KW-0274">FAD</keyword>
<dbReference type="PANTHER" id="PTHR23023">
    <property type="entry name" value="DIMETHYLANILINE MONOOXYGENASE"/>
    <property type="match status" value="1"/>
</dbReference>
<keyword evidence="4" id="KW-0521">NADP</keyword>
<dbReference type="SUPFAM" id="SSF51905">
    <property type="entry name" value="FAD/NAD(P)-binding domain"/>
    <property type="match status" value="2"/>
</dbReference>
<dbReference type="Proteomes" id="UP000422736">
    <property type="component" value="Chromosome 4"/>
</dbReference>
<protein>
    <submittedName>
        <fullName evidence="6">Thiol-specific monooxygenase</fullName>
    </submittedName>
</protein>
<reference evidence="6 7" key="1">
    <citation type="submission" date="2016-03" db="EMBL/GenBank/DDBJ databases">
        <title>How can Kluyveromyces marxianus grow so fast - potential evolutionary course in Saccharomyces Complex revealed by comparative genomics.</title>
        <authorList>
            <person name="Mo W."/>
            <person name="Lu W."/>
            <person name="Yang X."/>
            <person name="Qi J."/>
            <person name="Lv H."/>
        </authorList>
    </citation>
    <scope>NUCLEOTIDE SEQUENCE [LARGE SCALE GENOMIC DNA]</scope>
    <source>
        <strain evidence="6 7">FIM1</strain>
    </source>
</reference>
<evidence type="ECO:0000256" key="3">
    <source>
        <dbReference type="ARBA" id="ARBA00022827"/>
    </source>
</evidence>
<gene>
    <name evidence="6" type="primary">fmo1</name>
    <name evidence="6" type="ORF">FIM1_2610</name>
</gene>
<keyword evidence="5" id="KW-0560">Oxidoreductase</keyword>
<keyword evidence="7" id="KW-1185">Reference proteome</keyword>
<evidence type="ECO:0000256" key="2">
    <source>
        <dbReference type="ARBA" id="ARBA00022630"/>
    </source>
</evidence>
<dbReference type="InterPro" id="IPR036188">
    <property type="entry name" value="FAD/NAD-bd_sf"/>
</dbReference>
<dbReference type="InterPro" id="IPR020946">
    <property type="entry name" value="Flavin_mOase-like"/>
</dbReference>
<reference evidence="6 7" key="2">
    <citation type="submission" date="2019-11" db="EMBL/GenBank/DDBJ databases">
        <authorList>
            <person name="Lu H."/>
        </authorList>
    </citation>
    <scope>NUCLEOTIDE SEQUENCE [LARGE SCALE GENOMIC DNA]</scope>
    <source>
        <strain evidence="6 7">FIM1</strain>
    </source>
</reference>
<dbReference type="EMBL" id="CP015057">
    <property type="protein sequence ID" value="QGN15912.1"/>
    <property type="molecule type" value="Genomic_DNA"/>
</dbReference>
<dbReference type="InterPro" id="IPR050346">
    <property type="entry name" value="FMO-like"/>
</dbReference>
<evidence type="ECO:0000256" key="1">
    <source>
        <dbReference type="ARBA" id="ARBA00009183"/>
    </source>
</evidence>
<keyword evidence="2" id="KW-0285">Flavoprotein</keyword>
<dbReference type="PRINTS" id="PR00370">
    <property type="entry name" value="FMOXYGENASE"/>
</dbReference>
<evidence type="ECO:0000313" key="7">
    <source>
        <dbReference type="Proteomes" id="UP000422736"/>
    </source>
</evidence>
<dbReference type="InterPro" id="IPR000960">
    <property type="entry name" value="Flavin_mOase"/>
</dbReference>
<organism evidence="6 7">
    <name type="scientific">Kluyveromyces marxianus</name>
    <name type="common">Yeast</name>
    <name type="synonym">Candida kefyr</name>
    <dbReference type="NCBI Taxonomy" id="4911"/>
    <lineage>
        <taxon>Eukaryota</taxon>
        <taxon>Fungi</taxon>
        <taxon>Dikarya</taxon>
        <taxon>Ascomycota</taxon>
        <taxon>Saccharomycotina</taxon>
        <taxon>Saccharomycetes</taxon>
        <taxon>Saccharomycetales</taxon>
        <taxon>Saccharomycetaceae</taxon>
        <taxon>Kluyveromyces</taxon>
    </lineage>
</organism>
<evidence type="ECO:0000256" key="5">
    <source>
        <dbReference type="ARBA" id="ARBA00023002"/>
    </source>
</evidence>
<dbReference type="GO" id="GO:0004497">
    <property type="term" value="F:monooxygenase activity"/>
    <property type="evidence" value="ECO:0007669"/>
    <property type="project" value="UniProtKB-KW"/>
</dbReference>
<keyword evidence="6" id="KW-0503">Monooxygenase</keyword>
<name>A0ABX6EW04_KLUMA</name>
<dbReference type="Pfam" id="PF00743">
    <property type="entry name" value="FMO-like"/>
    <property type="match status" value="2"/>
</dbReference>
<accession>A0ABX6EW04</accession>
<dbReference type="Gene3D" id="3.50.50.60">
    <property type="entry name" value="FAD/NAD(P)-binding domain"/>
    <property type="match status" value="2"/>
</dbReference>
<proteinExistence type="inferred from homology"/>
<evidence type="ECO:0000313" key="6">
    <source>
        <dbReference type="EMBL" id="QGN15912.1"/>
    </source>
</evidence>